<dbReference type="Gene3D" id="3.40.50.300">
    <property type="entry name" value="P-loop containing nucleotide triphosphate hydrolases"/>
    <property type="match status" value="1"/>
</dbReference>
<evidence type="ECO:0000256" key="2">
    <source>
        <dbReference type="ARBA" id="ARBA00022840"/>
    </source>
</evidence>
<dbReference type="PROSITE" id="PS00688">
    <property type="entry name" value="SIGMA54_INTERACT_3"/>
    <property type="match status" value="1"/>
</dbReference>
<evidence type="ECO:0000313" key="10">
    <source>
        <dbReference type="Proteomes" id="UP000677436"/>
    </source>
</evidence>
<dbReference type="PANTHER" id="PTHR32071">
    <property type="entry name" value="TRANSCRIPTIONAL REGULATORY PROTEIN"/>
    <property type="match status" value="1"/>
</dbReference>
<keyword evidence="4" id="KW-0238">DNA-binding</keyword>
<evidence type="ECO:0000259" key="8">
    <source>
        <dbReference type="PROSITE" id="PS50113"/>
    </source>
</evidence>
<organism evidence="9 10">
    <name type="scientific">Polycladomyces abyssicola</name>
    <dbReference type="NCBI Taxonomy" id="1125966"/>
    <lineage>
        <taxon>Bacteria</taxon>
        <taxon>Bacillati</taxon>
        <taxon>Bacillota</taxon>
        <taxon>Bacilli</taxon>
        <taxon>Bacillales</taxon>
        <taxon>Thermoactinomycetaceae</taxon>
        <taxon>Polycladomyces</taxon>
    </lineage>
</organism>
<dbReference type="Gene3D" id="1.10.10.60">
    <property type="entry name" value="Homeodomain-like"/>
    <property type="match status" value="1"/>
</dbReference>
<evidence type="ECO:0000259" key="7">
    <source>
        <dbReference type="PROSITE" id="PS50112"/>
    </source>
</evidence>
<dbReference type="InterPro" id="IPR002078">
    <property type="entry name" value="Sigma_54_int"/>
</dbReference>
<dbReference type="SMART" id="SM00091">
    <property type="entry name" value="PAS"/>
    <property type="match status" value="2"/>
</dbReference>
<evidence type="ECO:0000313" key="9">
    <source>
        <dbReference type="EMBL" id="BCU81447.1"/>
    </source>
</evidence>
<dbReference type="FunFam" id="3.40.50.300:FF:000006">
    <property type="entry name" value="DNA-binding transcriptional regulator NtrC"/>
    <property type="match status" value="1"/>
</dbReference>
<feature type="domain" description="PAS" evidence="7">
    <location>
        <begin position="116"/>
        <end position="166"/>
    </location>
</feature>
<dbReference type="Pfam" id="PF13426">
    <property type="entry name" value="PAS_9"/>
    <property type="match status" value="1"/>
</dbReference>
<accession>A0A8D5UDV6</accession>
<dbReference type="GO" id="GO:0003677">
    <property type="term" value="F:DNA binding"/>
    <property type="evidence" value="ECO:0007669"/>
    <property type="project" value="UniProtKB-KW"/>
</dbReference>
<dbReference type="CDD" id="cd00009">
    <property type="entry name" value="AAA"/>
    <property type="match status" value="1"/>
</dbReference>
<dbReference type="PROSITE" id="PS00676">
    <property type="entry name" value="SIGMA54_INTERACT_2"/>
    <property type="match status" value="1"/>
</dbReference>
<evidence type="ECO:0000259" key="6">
    <source>
        <dbReference type="PROSITE" id="PS50045"/>
    </source>
</evidence>
<dbReference type="InterPro" id="IPR025662">
    <property type="entry name" value="Sigma_54_int_dom_ATP-bd_1"/>
</dbReference>
<dbReference type="GO" id="GO:0005524">
    <property type="term" value="F:ATP binding"/>
    <property type="evidence" value="ECO:0007669"/>
    <property type="project" value="UniProtKB-KW"/>
</dbReference>
<dbReference type="InterPro" id="IPR025944">
    <property type="entry name" value="Sigma_54_int_dom_CS"/>
</dbReference>
<dbReference type="RefSeq" id="WP_212774678.1">
    <property type="nucleotide sequence ID" value="NZ_AP024601.1"/>
</dbReference>
<keyword evidence="1" id="KW-0547">Nucleotide-binding</keyword>
<keyword evidence="10" id="KW-1185">Reference proteome</keyword>
<dbReference type="CDD" id="cd00130">
    <property type="entry name" value="PAS"/>
    <property type="match status" value="1"/>
</dbReference>
<dbReference type="PROSITE" id="PS50113">
    <property type="entry name" value="PAC"/>
    <property type="match status" value="1"/>
</dbReference>
<reference evidence="9" key="1">
    <citation type="journal article" date="2013" name="Int. J. Syst. Evol. Microbiol.">
        <title>Polycladomyces abyssicola gen. nov., sp. nov., a thermophilic filamentous bacterium isolated from hemipelagic sediment.</title>
        <authorList>
            <person name="Tsubouchi T."/>
            <person name="Shimane Y."/>
            <person name="Mori K."/>
            <person name="Usui K."/>
            <person name="Hiraki T."/>
            <person name="Tame A."/>
            <person name="Uematsu K."/>
            <person name="Maruyama T."/>
            <person name="Hatada Y."/>
        </authorList>
    </citation>
    <scope>NUCLEOTIDE SEQUENCE</scope>
    <source>
        <strain evidence="9">JIR-001</strain>
    </source>
</reference>
<dbReference type="PROSITE" id="PS50112">
    <property type="entry name" value="PAS"/>
    <property type="match status" value="1"/>
</dbReference>
<proteinExistence type="predicted"/>
<dbReference type="Pfam" id="PF00158">
    <property type="entry name" value="Sigma54_activat"/>
    <property type="match status" value="1"/>
</dbReference>
<keyword evidence="5" id="KW-0804">Transcription</keyword>
<dbReference type="PANTHER" id="PTHR32071:SF57">
    <property type="entry name" value="C4-DICARBOXYLATE TRANSPORT TRANSCRIPTIONAL REGULATORY PROTEIN DCTD"/>
    <property type="match status" value="1"/>
</dbReference>
<dbReference type="PROSITE" id="PS50045">
    <property type="entry name" value="SIGMA54_INTERACT_4"/>
    <property type="match status" value="1"/>
</dbReference>
<dbReference type="InterPro" id="IPR035965">
    <property type="entry name" value="PAS-like_dom_sf"/>
</dbReference>
<dbReference type="Proteomes" id="UP000677436">
    <property type="component" value="Chromosome"/>
</dbReference>
<dbReference type="InterPro" id="IPR000014">
    <property type="entry name" value="PAS"/>
</dbReference>
<evidence type="ECO:0000256" key="4">
    <source>
        <dbReference type="ARBA" id="ARBA00023125"/>
    </source>
</evidence>
<dbReference type="SUPFAM" id="SSF55785">
    <property type="entry name" value="PYP-like sensor domain (PAS domain)"/>
    <property type="match status" value="1"/>
</dbReference>
<dbReference type="PROSITE" id="PS00675">
    <property type="entry name" value="SIGMA54_INTERACT_1"/>
    <property type="match status" value="1"/>
</dbReference>
<keyword evidence="3" id="KW-0805">Transcription regulation</keyword>
<dbReference type="SMART" id="SM00382">
    <property type="entry name" value="AAA"/>
    <property type="match status" value="1"/>
</dbReference>
<dbReference type="EMBL" id="AP024601">
    <property type="protein sequence ID" value="BCU81447.1"/>
    <property type="molecule type" value="Genomic_DNA"/>
</dbReference>
<gene>
    <name evidence="9" type="ORF">JIR001_12300</name>
</gene>
<dbReference type="AlphaFoldDB" id="A0A8D5UDV6"/>
<sequence length="586" mass="66317">MVDKTPSLLTWKFITRILQHFEEGVVILDPEGEITVINSAARSLLKLEKLTSIKNVNDLPKELQEIWENRYRHNNTKRFLHNFDVEVNIVPGFGDGVAMIMKKRSSDLLHGQEKLINRELQAILDSSFDGIFITDGKGITLRVNEKCEIFYGISRDQLIGRHVKELEKEGVFSPSATAMAIEKRKNISVVQTTANGRNLLVQANIIWDENGEIYRVICSSKDITELSHLKNRFSQNHPLINDSQLSLDENGNTNGSLVAKSPVMKKLLNFASRVAQTESTVLLLGETGVGKGEIARYIHKNSRRSNGPFLMVNCGAIPDTLMESEIFGYDGGAFTGANKQGKIGFMELADGGTLFLDEIGELPLSLQVKLLHVLQDGTFTRIGGREYIRTDVRIIAATNQNLEELVRIGKFRKDLYYRLNVIPITIPPLRERPEDVIPLLISYLERTIEKNGRSKEFSRDVLSLLSKYNWPGNIRELQNFVEWMYVAAEDDVIDISCLPPAIYDRFRFNSNESPIVINRIIPLKEALQFVEQELIKKAQSVTTSTYQIAELLKVNQSTVVRKLNKIKSPDKEITLNRISNFSNNAN</sequence>
<dbReference type="InterPro" id="IPR027417">
    <property type="entry name" value="P-loop_NTPase"/>
</dbReference>
<dbReference type="InterPro" id="IPR003593">
    <property type="entry name" value="AAA+_ATPase"/>
</dbReference>
<feature type="domain" description="Sigma-54 factor interaction" evidence="6">
    <location>
        <begin position="257"/>
        <end position="486"/>
    </location>
</feature>
<dbReference type="Gene3D" id="3.30.450.20">
    <property type="entry name" value="PAS domain"/>
    <property type="match status" value="2"/>
</dbReference>
<dbReference type="Gene3D" id="1.10.8.60">
    <property type="match status" value="1"/>
</dbReference>
<dbReference type="SUPFAM" id="SSF52540">
    <property type="entry name" value="P-loop containing nucleoside triphosphate hydrolases"/>
    <property type="match status" value="1"/>
</dbReference>
<dbReference type="GO" id="GO:0006355">
    <property type="term" value="P:regulation of DNA-templated transcription"/>
    <property type="evidence" value="ECO:0007669"/>
    <property type="project" value="InterPro"/>
</dbReference>
<name>A0A8D5UDV6_9BACL</name>
<feature type="domain" description="PAC" evidence="8">
    <location>
        <begin position="183"/>
        <end position="235"/>
    </location>
</feature>
<dbReference type="KEGG" id="pabs:JIR001_12300"/>
<dbReference type="InterPro" id="IPR058031">
    <property type="entry name" value="AAA_lid_NorR"/>
</dbReference>
<protein>
    <submittedName>
        <fullName evidence="9">RNA polymerase subunit sigma-54</fullName>
    </submittedName>
</protein>
<dbReference type="Pfam" id="PF25601">
    <property type="entry name" value="AAA_lid_14"/>
    <property type="match status" value="1"/>
</dbReference>
<dbReference type="InterPro" id="IPR000700">
    <property type="entry name" value="PAS-assoc_C"/>
</dbReference>
<dbReference type="NCBIfam" id="TIGR00229">
    <property type="entry name" value="sensory_box"/>
    <property type="match status" value="1"/>
</dbReference>
<reference evidence="9" key="2">
    <citation type="journal article" date="2021" name="Microbiol. Resour. Announc.">
        <title>Complete Genome Sequence of Polycladomyces abyssicola JIR-001T, Isolated from Hemipelagic Sediment in Deep Seawater.</title>
        <authorList>
            <person name="Tsubouchi T."/>
            <person name="Kaneko Y."/>
        </authorList>
    </citation>
    <scope>NUCLEOTIDE SEQUENCE</scope>
    <source>
        <strain evidence="9">JIR-001</strain>
    </source>
</reference>
<evidence type="ECO:0000256" key="5">
    <source>
        <dbReference type="ARBA" id="ARBA00023163"/>
    </source>
</evidence>
<evidence type="ECO:0000256" key="3">
    <source>
        <dbReference type="ARBA" id="ARBA00023015"/>
    </source>
</evidence>
<dbReference type="Pfam" id="PF13188">
    <property type="entry name" value="PAS_8"/>
    <property type="match status" value="1"/>
</dbReference>
<evidence type="ECO:0000256" key="1">
    <source>
        <dbReference type="ARBA" id="ARBA00022741"/>
    </source>
</evidence>
<dbReference type="InterPro" id="IPR025943">
    <property type="entry name" value="Sigma_54_int_dom_ATP-bd_2"/>
</dbReference>
<keyword evidence="2" id="KW-0067">ATP-binding</keyword>